<reference evidence="2 3" key="1">
    <citation type="submission" date="2014-07" db="EMBL/GenBank/DDBJ databases">
        <title>Tepidicaulis marinum gen. nov., sp. nov., a novel marine bacterium denitrifying nitrate to nitrous oxide strictly under microaerobic conditions.</title>
        <authorList>
            <person name="Takeuchi M."/>
            <person name="Yamagishi T."/>
            <person name="Kamagata Y."/>
            <person name="Oshima K."/>
            <person name="Hattori M."/>
            <person name="Katayama T."/>
            <person name="Hanada S."/>
            <person name="Tamaki H."/>
            <person name="Marumo K."/>
            <person name="Maeda H."/>
            <person name="Nedachi M."/>
            <person name="Iwasaki W."/>
            <person name="Suwa Y."/>
            <person name="Sakata S."/>
        </authorList>
    </citation>
    <scope>NUCLEOTIDE SEQUENCE [LARGE SCALE GENOMIC DNA]</scope>
    <source>
        <strain evidence="2 3">MA2</strain>
    </source>
</reference>
<comment type="caution">
    <text evidence="2">The sequence shown here is derived from an EMBL/GenBank/DDBJ whole genome shotgun (WGS) entry which is preliminary data.</text>
</comment>
<sequence>MKALLNWRMGAAVLALTVAAGCGSTQTTTATTGQQLTDLNQALESGAITWEEYSEQKEAILDRND</sequence>
<protein>
    <submittedName>
        <fullName evidence="2">Conserved protein</fullName>
    </submittedName>
</protein>
<dbReference type="RefSeq" id="WP_045445040.1">
    <property type="nucleotide sequence ID" value="NZ_BBIO01000006.1"/>
</dbReference>
<evidence type="ECO:0000256" key="1">
    <source>
        <dbReference type="SAM" id="SignalP"/>
    </source>
</evidence>
<gene>
    <name evidence="2" type="ORF">M2A_1408</name>
</gene>
<keyword evidence="1" id="KW-0732">Signal</keyword>
<dbReference type="Proteomes" id="UP000028702">
    <property type="component" value="Unassembled WGS sequence"/>
</dbReference>
<dbReference type="EMBL" id="BBIO01000006">
    <property type="protein sequence ID" value="GAK44909.1"/>
    <property type="molecule type" value="Genomic_DNA"/>
</dbReference>
<feature type="signal peptide" evidence="1">
    <location>
        <begin position="1"/>
        <end position="20"/>
    </location>
</feature>
<name>A0A081BA41_9HYPH</name>
<dbReference type="AlphaFoldDB" id="A0A081BA41"/>
<accession>A0A081BA41</accession>
<evidence type="ECO:0000313" key="2">
    <source>
        <dbReference type="EMBL" id="GAK44909.1"/>
    </source>
</evidence>
<feature type="chain" id="PRO_5001754909" evidence="1">
    <location>
        <begin position="21"/>
        <end position="65"/>
    </location>
</feature>
<proteinExistence type="predicted"/>
<dbReference type="PROSITE" id="PS51257">
    <property type="entry name" value="PROKAR_LIPOPROTEIN"/>
    <property type="match status" value="1"/>
</dbReference>
<evidence type="ECO:0000313" key="3">
    <source>
        <dbReference type="Proteomes" id="UP000028702"/>
    </source>
</evidence>
<organism evidence="2 3">
    <name type="scientific">Tepidicaulis marinus</name>
    <dbReference type="NCBI Taxonomy" id="1333998"/>
    <lineage>
        <taxon>Bacteria</taxon>
        <taxon>Pseudomonadati</taxon>
        <taxon>Pseudomonadota</taxon>
        <taxon>Alphaproteobacteria</taxon>
        <taxon>Hyphomicrobiales</taxon>
        <taxon>Parvibaculaceae</taxon>
        <taxon>Tepidicaulis</taxon>
    </lineage>
</organism>
<keyword evidence="3" id="KW-1185">Reference proteome</keyword>